<feature type="region of interest" description="Disordered" evidence="1">
    <location>
        <begin position="339"/>
        <end position="386"/>
    </location>
</feature>
<dbReference type="InterPro" id="IPR005532">
    <property type="entry name" value="SUMF_dom"/>
</dbReference>
<dbReference type="EMBL" id="ADZX01000541">
    <property type="protein sequence ID" value="EFK96216.1"/>
    <property type="molecule type" value="Genomic_DNA"/>
</dbReference>
<feature type="compositionally biased region" description="Pro residues" evidence="1">
    <location>
        <begin position="377"/>
        <end position="386"/>
    </location>
</feature>
<dbReference type="Gene3D" id="3.90.1580.10">
    <property type="entry name" value="paralog of FGE (formylglycine-generating enzyme)"/>
    <property type="match status" value="1"/>
</dbReference>
<reference evidence="3" key="1">
    <citation type="submission" date="2010-07" db="EMBL/GenBank/DDBJ databases">
        <authorList>
            <consortium name="CONSOLIDER consortium CSD2007-00005"/>
            <person name="Guazzaroni M.-E."/>
            <person name="Richter M."/>
            <person name="Garcia-Salamanca A."/>
            <person name="Yarza P."/>
            <person name="Ferrer M."/>
        </authorList>
    </citation>
    <scope>NUCLEOTIDE SEQUENCE</scope>
</reference>
<gene>
    <name evidence="3" type="ORF">LDC_1764</name>
</gene>
<name>D9PJQ1_9ZZZZ</name>
<sequence>MLQQRHLFLACAALAAALAFGSGCGEDDGGSTAAPPTSGTVVVTPGPTTLDISWTLRGPGGFDESGSGARTFASQSLGNYTLTWAPVAGWVRPSPSTVTQKLEAGGRVEFTGQYRENLPSTIVIDVEPDDAGTTWVLNGPDGYRHPGSGDQTLEGLDSGVYTLTWGERGGYWLPVANPQTSEVFGGSATFTGAYRQDLPAPAGFRFVPDGVFTMGSPEDEWGRLTDETEHQVLLTGGIFVARSEVTRSAYVTQLNWAYRQGHCGIEVVVDDDVVVYHVRDNLDGSSTELLTLSATSLIFVADADSFQLPPGDVANYPIGGVNWYGAAAYCDWRNLREGSRAPTTTPPGRSPPAAISPPRATACPPRPSGSTCAARAPPRPSPTGRC</sequence>
<dbReference type="InterPro" id="IPR016187">
    <property type="entry name" value="CTDL_fold"/>
</dbReference>
<comment type="caution">
    <text evidence="3">The sequence shown here is derived from an EMBL/GenBank/DDBJ whole genome shotgun (WGS) entry which is preliminary data.</text>
</comment>
<feature type="domain" description="Sulfatase-modifying factor enzyme-like" evidence="2">
    <location>
        <begin position="206"/>
        <end position="335"/>
    </location>
</feature>
<dbReference type="SUPFAM" id="SSF56436">
    <property type="entry name" value="C-type lectin-like"/>
    <property type="match status" value="1"/>
</dbReference>
<dbReference type="PROSITE" id="PS51257">
    <property type="entry name" value="PROKAR_LIPOPROTEIN"/>
    <property type="match status" value="1"/>
</dbReference>
<evidence type="ECO:0000259" key="2">
    <source>
        <dbReference type="Pfam" id="PF03781"/>
    </source>
</evidence>
<proteinExistence type="predicted"/>
<dbReference type="InterPro" id="IPR042095">
    <property type="entry name" value="SUMF_sf"/>
</dbReference>
<evidence type="ECO:0000256" key="1">
    <source>
        <dbReference type="SAM" id="MobiDB-lite"/>
    </source>
</evidence>
<organism evidence="3">
    <name type="scientific">sediment metagenome</name>
    <dbReference type="NCBI Taxonomy" id="749907"/>
    <lineage>
        <taxon>unclassified sequences</taxon>
        <taxon>metagenomes</taxon>
        <taxon>ecological metagenomes</taxon>
    </lineage>
</organism>
<dbReference type="AlphaFoldDB" id="D9PJQ1"/>
<protein>
    <submittedName>
        <fullName evidence="3">Secreted protein</fullName>
    </submittedName>
</protein>
<feature type="compositionally biased region" description="Low complexity" evidence="1">
    <location>
        <begin position="351"/>
        <end position="362"/>
    </location>
</feature>
<evidence type="ECO:0000313" key="3">
    <source>
        <dbReference type="EMBL" id="EFK96216.1"/>
    </source>
</evidence>
<reference evidence="3" key="2">
    <citation type="journal article" date="2011" name="Microb. Ecol.">
        <title>Taxonomic and Functional Metagenomic Profiling of the Microbial Community in the Anoxic Sediment of a Sub-saline Shallow Lake (Laguna de Carrizo, Central Spain).</title>
        <authorList>
            <person name="Ferrer M."/>
            <person name="Guazzaroni M.E."/>
            <person name="Richter M."/>
            <person name="Garcia-Salamanca A."/>
            <person name="Yarza P."/>
            <person name="Suarez-Suarez A."/>
            <person name="Solano J."/>
            <person name="Alcaide M."/>
            <person name="van Dillewijn P."/>
            <person name="Molina-Henares M.A."/>
            <person name="Lopez-Cortes N."/>
            <person name="Al-Ramahi Y."/>
            <person name="Guerrero C."/>
            <person name="Acosta A."/>
            <person name="de Eugenio L.I."/>
            <person name="Martinez V."/>
            <person name="Marques S."/>
            <person name="Rojo F."/>
            <person name="Santero E."/>
            <person name="Genilloud O."/>
            <person name="Perez-Perez J."/>
            <person name="Rossello-Mora R."/>
            <person name="Ramos J.L."/>
        </authorList>
    </citation>
    <scope>NUCLEOTIDE SEQUENCE</scope>
</reference>
<accession>D9PJQ1</accession>
<dbReference type="Pfam" id="PF03781">
    <property type="entry name" value="FGE-sulfatase"/>
    <property type="match status" value="1"/>
</dbReference>